<protein>
    <submittedName>
        <fullName evidence="1">PARG</fullName>
    </submittedName>
</protein>
<organism evidence="1 2">
    <name type="scientific">Olene mendosa nucleopolyhedrovirus</name>
    <dbReference type="NCBI Taxonomy" id="2933796"/>
    <lineage>
        <taxon>Viruses</taxon>
        <taxon>Viruses incertae sedis</taxon>
        <taxon>Naldaviricetes</taxon>
        <taxon>Lefavirales</taxon>
        <taxon>Baculoviridae</taxon>
        <taxon>Alphabaculovirus</taxon>
        <taxon>Alphabaculovirus olmendosae</taxon>
    </lineage>
</organism>
<reference evidence="1 2" key="1">
    <citation type="journal article" date="2022" name="Virus Genes">
        <title>The complete genome sequence of an alphabaculovirus from the brown tussock moth, Olene mendosa Hubner, expands our knowledge of lymantriine baculovirus diversity and evolution.</title>
        <authorList>
            <person name="Harrison R.L."/>
            <person name="Rowley D.L."/>
        </authorList>
    </citation>
    <scope>NUCLEOTIDE SEQUENCE [LARGE SCALE GENOMIC DNA]</scope>
    <source>
        <strain evidence="1">435</strain>
    </source>
</reference>
<sequence length="548" mass="62312">MDEADYFAGLTTNSQNVLGVILGIKRFVSKNTEWSAAESVQTNVLLNDMIDELKKFLNNFEVLDRTSPADLQPAVRAITDNNKSVVVNLINYLKQVRDSRSVHAGLRVPARQLRAKPLESLMDPTAAIAPGLTKNQKVYARIEEYGRFFGDATLSEFKYEAELCELLSRKAVNRARQNRSRNVTLTRLDCAAVVAQALFFYNKPNLDFRNVRRHAKNSVAMAAKLLCLLHYIRAVCYLMRAHRDEVDGEVSLSRVSSRVRAPPASARALPLQTRRVNVKVKDPEYEFAPHNFPALQDLTVIYCPHGRLGEWAASTARVGAEELLFLKFPELYALSHFAARPMADDESMVLSDLLHFNEISTAGEQVRHVKTRTDALLFQDFLAVNVDDSSVNFSGERLADEFLGNAFAQYWAGMGHHRKTRLRAHLKGQIVYDDADRRATLNTKLHWTETDPRILFFMEVLACSVHDYDLCFCVPSEAERARYVNLLNAVDDCTSVEEFWEFVQAYVHANRKLTYYVSRQRYDARNAPYTMLGKSVEKLQKELASLNK</sequence>
<evidence type="ECO:0000313" key="1">
    <source>
        <dbReference type="EMBL" id="UOQ18911.1"/>
    </source>
</evidence>
<dbReference type="EMBL" id="MZ766431">
    <property type="protein sequence ID" value="UOQ18911.1"/>
    <property type="molecule type" value="Genomic_DNA"/>
</dbReference>
<evidence type="ECO:0000313" key="2">
    <source>
        <dbReference type="Proteomes" id="UP001157381"/>
    </source>
</evidence>
<proteinExistence type="predicted"/>
<keyword evidence="2" id="KW-1185">Reference proteome</keyword>
<name>A0AAX3AUL3_9ABAC</name>
<accession>A0AAX3AUL3</accession>
<dbReference type="Proteomes" id="UP001157381">
    <property type="component" value="Segment"/>
</dbReference>
<dbReference type="GeneID" id="80544306"/>
<dbReference type="KEGG" id="vg:80544306"/>
<dbReference type="RefSeq" id="YP_010805412.1">
    <property type="nucleotide sequence ID" value="NC_077147.1"/>
</dbReference>